<sequence>GNRTRVCTVAGYYSTTRPLVPTSIYLIAEIYMLNEKGVIYEDERIIYFDAISIAKILQSQMLIRIDDFRYSLVAK</sequence>
<reference evidence="1" key="1">
    <citation type="submission" date="2023-10" db="EMBL/GenBank/DDBJ databases">
        <authorList>
            <person name="Domelevo Entfellner J.-B."/>
        </authorList>
    </citation>
    <scope>NUCLEOTIDE SEQUENCE</scope>
</reference>
<evidence type="ECO:0000313" key="2">
    <source>
        <dbReference type="Proteomes" id="UP001189624"/>
    </source>
</evidence>
<accession>A0AA86T1T1</accession>
<feature type="non-terminal residue" evidence="1">
    <location>
        <position position="1"/>
    </location>
</feature>
<keyword evidence="2" id="KW-1185">Reference proteome</keyword>
<dbReference type="Gramene" id="rna-AYBTSS11_LOCUS21990">
    <property type="protein sequence ID" value="CAJ1968951.1"/>
    <property type="gene ID" value="gene-AYBTSS11_LOCUS21990"/>
</dbReference>
<dbReference type="EMBL" id="OY731404">
    <property type="protein sequence ID" value="CAJ1968951.1"/>
    <property type="molecule type" value="Genomic_DNA"/>
</dbReference>
<dbReference type="AlphaFoldDB" id="A0AA86T1T1"/>
<dbReference type="Proteomes" id="UP001189624">
    <property type="component" value="Chromosome 7"/>
</dbReference>
<gene>
    <name evidence="1" type="ORF">AYBTSS11_LOCUS21990</name>
</gene>
<evidence type="ECO:0000313" key="1">
    <source>
        <dbReference type="EMBL" id="CAJ1968951.1"/>
    </source>
</evidence>
<proteinExistence type="predicted"/>
<protein>
    <submittedName>
        <fullName evidence="1">Uncharacterized protein</fullName>
    </submittedName>
</protein>
<organism evidence="1 2">
    <name type="scientific">Sphenostylis stenocarpa</name>
    <dbReference type="NCBI Taxonomy" id="92480"/>
    <lineage>
        <taxon>Eukaryota</taxon>
        <taxon>Viridiplantae</taxon>
        <taxon>Streptophyta</taxon>
        <taxon>Embryophyta</taxon>
        <taxon>Tracheophyta</taxon>
        <taxon>Spermatophyta</taxon>
        <taxon>Magnoliopsida</taxon>
        <taxon>eudicotyledons</taxon>
        <taxon>Gunneridae</taxon>
        <taxon>Pentapetalae</taxon>
        <taxon>rosids</taxon>
        <taxon>fabids</taxon>
        <taxon>Fabales</taxon>
        <taxon>Fabaceae</taxon>
        <taxon>Papilionoideae</taxon>
        <taxon>50 kb inversion clade</taxon>
        <taxon>NPAAA clade</taxon>
        <taxon>indigoferoid/millettioid clade</taxon>
        <taxon>Phaseoleae</taxon>
        <taxon>Sphenostylis</taxon>
    </lineage>
</organism>
<name>A0AA86T1T1_9FABA</name>